<evidence type="ECO:0008006" key="22">
    <source>
        <dbReference type="Google" id="ProtNLM"/>
    </source>
</evidence>
<evidence type="ECO:0000313" key="7">
    <source>
        <dbReference type="EMBL" id="KAE9175545.1"/>
    </source>
</evidence>
<evidence type="ECO:0000256" key="1">
    <source>
        <dbReference type="SAM" id="SignalP"/>
    </source>
</evidence>
<organism evidence="2 12">
    <name type="scientific">Phytophthora fragariae</name>
    <dbReference type="NCBI Taxonomy" id="53985"/>
    <lineage>
        <taxon>Eukaryota</taxon>
        <taxon>Sar</taxon>
        <taxon>Stramenopiles</taxon>
        <taxon>Oomycota</taxon>
        <taxon>Peronosporomycetes</taxon>
        <taxon>Peronosporales</taxon>
        <taxon>Peronosporaceae</taxon>
        <taxon>Phytophthora</taxon>
    </lineage>
</organism>
<name>A0A6A3DU65_9STRA</name>
<evidence type="ECO:0000313" key="4">
    <source>
        <dbReference type="EMBL" id="KAE9070107.1"/>
    </source>
</evidence>
<dbReference type="AlphaFoldDB" id="A0A6A3DU65"/>
<evidence type="ECO:0000313" key="12">
    <source>
        <dbReference type="Proteomes" id="UP000429523"/>
    </source>
</evidence>
<keyword evidence="1" id="KW-0732">Signal</keyword>
<evidence type="ECO:0000313" key="8">
    <source>
        <dbReference type="EMBL" id="KAE9182445.1"/>
    </source>
</evidence>
<dbReference type="Proteomes" id="UP000433483">
    <property type="component" value="Unassembled WGS sequence"/>
</dbReference>
<evidence type="ECO:0000313" key="20">
    <source>
        <dbReference type="Proteomes" id="UP000486351"/>
    </source>
</evidence>
<feature type="chain" id="PRO_5036163544" description="Secreted protein" evidence="1">
    <location>
        <begin position="24"/>
        <end position="63"/>
    </location>
</feature>
<dbReference type="EMBL" id="QXGE01002730">
    <property type="protein sequence ID" value="KAE9279616.1"/>
    <property type="molecule type" value="Genomic_DNA"/>
</dbReference>
<evidence type="ECO:0000313" key="13">
    <source>
        <dbReference type="Proteomes" id="UP000433483"/>
    </source>
</evidence>
<evidence type="ECO:0000313" key="6">
    <source>
        <dbReference type="EMBL" id="KAE9093192.1"/>
    </source>
</evidence>
<dbReference type="EMBL" id="QXGC01002730">
    <property type="protein sequence ID" value="KAE9182445.1"/>
    <property type="molecule type" value="Genomic_DNA"/>
</dbReference>
<dbReference type="EMBL" id="QXFY01002650">
    <property type="protein sequence ID" value="KAE9294294.1"/>
    <property type="molecule type" value="Genomic_DNA"/>
</dbReference>
<dbReference type="Proteomes" id="UP000488956">
    <property type="component" value="Unassembled WGS sequence"/>
</dbReference>
<dbReference type="Proteomes" id="UP000440367">
    <property type="component" value="Unassembled WGS sequence"/>
</dbReference>
<dbReference type="Proteomes" id="UP000476176">
    <property type="component" value="Unassembled WGS sequence"/>
</dbReference>
<dbReference type="Proteomes" id="UP000441208">
    <property type="component" value="Unassembled WGS sequence"/>
</dbReference>
<dbReference type="Proteomes" id="UP000437068">
    <property type="component" value="Unassembled WGS sequence"/>
</dbReference>
<evidence type="ECO:0000313" key="17">
    <source>
        <dbReference type="Proteomes" id="UP000441208"/>
    </source>
</evidence>
<evidence type="ECO:0000313" key="5">
    <source>
        <dbReference type="EMBL" id="KAE9075107.1"/>
    </source>
</evidence>
<evidence type="ECO:0000313" key="9">
    <source>
        <dbReference type="EMBL" id="KAE9185260.1"/>
    </source>
</evidence>
<evidence type="ECO:0000313" key="18">
    <source>
        <dbReference type="Proteomes" id="UP000460718"/>
    </source>
</evidence>
<dbReference type="EMBL" id="QXFX01003268">
    <property type="protein sequence ID" value="KAE9070107.1"/>
    <property type="molecule type" value="Genomic_DNA"/>
</dbReference>
<dbReference type="EMBL" id="QXGB01002719">
    <property type="protein sequence ID" value="KAE9175545.1"/>
    <property type="molecule type" value="Genomic_DNA"/>
</dbReference>
<dbReference type="EMBL" id="QXFW01002707">
    <property type="protein sequence ID" value="KAE8976085.1"/>
    <property type="molecule type" value="Genomic_DNA"/>
</dbReference>
<evidence type="ECO:0000313" key="19">
    <source>
        <dbReference type="Proteomes" id="UP000476176"/>
    </source>
</evidence>
<protein>
    <recommendedName>
        <fullName evidence="22">Secreted protein</fullName>
    </recommendedName>
</protein>
<accession>A0A6A3DU65</accession>
<dbReference type="Proteomes" id="UP000440732">
    <property type="component" value="Unassembled WGS sequence"/>
</dbReference>
<dbReference type="Proteomes" id="UP000460718">
    <property type="component" value="Unassembled WGS sequence"/>
</dbReference>
<evidence type="ECO:0000313" key="11">
    <source>
        <dbReference type="EMBL" id="KAE9294294.1"/>
    </source>
</evidence>
<evidence type="ECO:0000313" key="21">
    <source>
        <dbReference type="Proteomes" id="UP000488956"/>
    </source>
</evidence>
<evidence type="ECO:0000313" key="16">
    <source>
        <dbReference type="Proteomes" id="UP000440732"/>
    </source>
</evidence>
<dbReference type="EMBL" id="QXGA01002709">
    <property type="protein sequence ID" value="KAE9093192.1"/>
    <property type="molecule type" value="Genomic_DNA"/>
</dbReference>
<evidence type="ECO:0000313" key="14">
    <source>
        <dbReference type="Proteomes" id="UP000437068"/>
    </source>
</evidence>
<reference evidence="12 13" key="1">
    <citation type="submission" date="2018-08" db="EMBL/GenBank/DDBJ databases">
        <title>Genomic investigation of the strawberry pathogen Phytophthora fragariae indicates pathogenicity is determined by transcriptional variation in three key races.</title>
        <authorList>
            <person name="Adams T.M."/>
            <person name="Armitage A.D."/>
            <person name="Sobczyk M.K."/>
            <person name="Bates H.J."/>
            <person name="Dunwell J.M."/>
            <person name="Nellist C.F."/>
            <person name="Harrison R.J."/>
        </authorList>
    </citation>
    <scope>NUCLEOTIDE SEQUENCE [LARGE SCALE GENOMIC DNA]</scope>
    <source>
        <strain evidence="10 14">A4</strain>
        <strain evidence="9 15">BC-1</strain>
        <strain evidence="8 19">BC-23</strain>
        <strain evidence="7 13">NOV-27</strain>
        <strain evidence="6 16">NOV-5</strain>
        <strain evidence="5 17">NOV-71</strain>
        <strain evidence="11 20">NOV-77</strain>
        <strain evidence="2 12">NOV-9</strain>
        <strain evidence="4 21">ONT-3</strain>
        <strain evidence="3 18">SCRP245</strain>
    </source>
</reference>
<dbReference type="Proteomes" id="UP000429523">
    <property type="component" value="Unassembled WGS sequence"/>
</dbReference>
<sequence>MSVWQNLFMQLVVLAANTNQVIIIIPRVPTSHECWRQDIHDKENKIDKVHGARPTSYCAYLCM</sequence>
<keyword evidence="13" id="KW-1185">Reference proteome</keyword>
<comment type="caution">
    <text evidence="2">The sequence shown here is derived from an EMBL/GenBank/DDBJ whole genome shotgun (WGS) entry which is preliminary data.</text>
</comment>
<evidence type="ECO:0000313" key="3">
    <source>
        <dbReference type="EMBL" id="KAE8976085.1"/>
    </source>
</evidence>
<dbReference type="Proteomes" id="UP000486351">
    <property type="component" value="Unassembled WGS sequence"/>
</dbReference>
<dbReference type="EMBL" id="QXGD01002698">
    <property type="protein sequence ID" value="KAE9185260.1"/>
    <property type="molecule type" value="Genomic_DNA"/>
</dbReference>
<gene>
    <name evidence="10" type="ORF">PF001_g24636</name>
    <name evidence="9" type="ORF">PF002_g26217</name>
    <name evidence="8" type="ORF">PF004_g24240</name>
    <name evidence="7" type="ORF">PF005_g25353</name>
    <name evidence="6" type="ORF">PF006_g24497</name>
    <name evidence="5" type="ORF">PF007_g25129</name>
    <name evidence="11" type="ORF">PF008_g24587</name>
    <name evidence="2" type="ORF">PF009_g26087</name>
    <name evidence="4" type="ORF">PF010_g26414</name>
    <name evidence="3" type="ORF">PF011_g24199</name>
</gene>
<evidence type="ECO:0000313" key="2">
    <source>
        <dbReference type="EMBL" id="KAE8923666.1"/>
    </source>
</evidence>
<evidence type="ECO:0000313" key="10">
    <source>
        <dbReference type="EMBL" id="KAE9279616.1"/>
    </source>
</evidence>
<dbReference type="EMBL" id="QXFZ01002641">
    <property type="protein sequence ID" value="KAE9075107.1"/>
    <property type="molecule type" value="Genomic_DNA"/>
</dbReference>
<feature type="signal peptide" evidence="1">
    <location>
        <begin position="1"/>
        <end position="23"/>
    </location>
</feature>
<dbReference type="EMBL" id="QXGF01002714">
    <property type="protein sequence ID" value="KAE8923666.1"/>
    <property type="molecule type" value="Genomic_DNA"/>
</dbReference>
<evidence type="ECO:0000313" key="15">
    <source>
        <dbReference type="Proteomes" id="UP000440367"/>
    </source>
</evidence>
<proteinExistence type="predicted"/>